<dbReference type="SUPFAM" id="SSF51338">
    <property type="entry name" value="Composite domain of metallo-dependent hydrolases"/>
    <property type="match status" value="1"/>
</dbReference>
<dbReference type="GO" id="GO:0000034">
    <property type="term" value="F:adenine deaminase activity"/>
    <property type="evidence" value="ECO:0007669"/>
    <property type="project" value="UniProtKB-EC"/>
</dbReference>
<name>A0A3B0UB09_9ZZZZ</name>
<sequence>MRKKINFCIFACNMQERTTFNIAGNIVDLQNEKIFKGRVYVENGYIKSVEHDDTITEEQTLLPGLIDAHIHVESSMLIPSEFARLAVVHGTVATVSDPHEIANVLGIEGIKFMIRNGKKVPFKFYFGASACVPATPFETSGASLGEKELEQLLSMDEIKYLSEMMNFPGVIHRLPSEMKKIEIANKYNKPVDGHAPGVKGEDARKYASAGV</sequence>
<dbReference type="Pfam" id="PF01979">
    <property type="entry name" value="Amidohydro_1"/>
    <property type="match status" value="1"/>
</dbReference>
<dbReference type="AlphaFoldDB" id="A0A3B0UB09"/>
<gene>
    <name evidence="3" type="ORF">MNBD_BACTEROID07-2092</name>
</gene>
<dbReference type="InterPro" id="IPR006680">
    <property type="entry name" value="Amidohydro-rel"/>
</dbReference>
<dbReference type="InterPro" id="IPR032466">
    <property type="entry name" value="Metal_Hydrolase"/>
</dbReference>
<protein>
    <submittedName>
        <fullName evidence="3">Adenine deaminase</fullName>
        <ecNumber evidence="3">3.5.4.2</ecNumber>
    </submittedName>
</protein>
<evidence type="ECO:0000256" key="1">
    <source>
        <dbReference type="ARBA" id="ARBA00022801"/>
    </source>
</evidence>
<organism evidence="3">
    <name type="scientific">hydrothermal vent metagenome</name>
    <dbReference type="NCBI Taxonomy" id="652676"/>
    <lineage>
        <taxon>unclassified sequences</taxon>
        <taxon>metagenomes</taxon>
        <taxon>ecological metagenomes</taxon>
    </lineage>
</organism>
<dbReference type="Gene3D" id="3.20.20.140">
    <property type="entry name" value="Metal-dependent hydrolases"/>
    <property type="match status" value="1"/>
</dbReference>
<proteinExistence type="predicted"/>
<evidence type="ECO:0000313" key="3">
    <source>
        <dbReference type="EMBL" id="VAW27638.1"/>
    </source>
</evidence>
<reference evidence="3" key="1">
    <citation type="submission" date="2018-06" db="EMBL/GenBank/DDBJ databases">
        <authorList>
            <person name="Zhirakovskaya E."/>
        </authorList>
    </citation>
    <scope>NUCLEOTIDE SEQUENCE</scope>
</reference>
<evidence type="ECO:0000259" key="2">
    <source>
        <dbReference type="Pfam" id="PF01979"/>
    </source>
</evidence>
<dbReference type="EMBL" id="UOET01000140">
    <property type="protein sequence ID" value="VAW27638.1"/>
    <property type="molecule type" value="Genomic_DNA"/>
</dbReference>
<feature type="non-terminal residue" evidence="3">
    <location>
        <position position="211"/>
    </location>
</feature>
<feature type="domain" description="Amidohydrolase-related" evidence="2">
    <location>
        <begin position="60"/>
        <end position="201"/>
    </location>
</feature>
<dbReference type="PANTHER" id="PTHR11113">
    <property type="entry name" value="N-ACETYLGLUCOSAMINE-6-PHOSPHATE DEACETYLASE"/>
    <property type="match status" value="1"/>
</dbReference>
<accession>A0A3B0UB09</accession>
<dbReference type="SUPFAM" id="SSF51556">
    <property type="entry name" value="Metallo-dependent hydrolases"/>
    <property type="match status" value="1"/>
</dbReference>
<dbReference type="InterPro" id="IPR011059">
    <property type="entry name" value="Metal-dep_hydrolase_composite"/>
</dbReference>
<dbReference type="PANTHER" id="PTHR11113:SF2">
    <property type="entry name" value="ADENINE DEAMINASE"/>
    <property type="match status" value="1"/>
</dbReference>
<keyword evidence="1 3" id="KW-0378">Hydrolase</keyword>
<dbReference type="EC" id="3.5.4.2" evidence="3"/>